<geneLocation type="plasmid" evidence="1 2">
    <name>pHM100</name>
</geneLocation>
<keyword evidence="1" id="KW-0614">Plasmid</keyword>
<dbReference type="AlphaFoldDB" id="I3R9A4"/>
<protein>
    <submittedName>
        <fullName evidence="1">Uncharacterized protein</fullName>
    </submittedName>
</protein>
<dbReference type="HOGENOM" id="CLU_2765941_0_0_2"/>
<accession>I3R9A4</accession>
<sequence length="69" mass="7864">MEPLWHVLDDSQPPLYRVVDRVLANIDEGFIYRIDQSLAETAITKCVIRDNEMHDGQTAPQNHSVRSGT</sequence>
<evidence type="ECO:0000313" key="1">
    <source>
        <dbReference type="EMBL" id="AFK20814.1"/>
    </source>
</evidence>
<dbReference type="KEGG" id="hme:HFX_4123"/>
<proteinExistence type="predicted"/>
<dbReference type="EMBL" id="CP001869">
    <property type="protein sequence ID" value="AFK20814.1"/>
    <property type="molecule type" value="Genomic_DNA"/>
</dbReference>
<organism evidence="1 2">
    <name type="scientific">Haloferax mediterranei (strain ATCC 33500 / DSM 1411 / JCM 8866 / NBRC 14739 / NCIMB 2177 / R-4)</name>
    <name type="common">Halobacterium mediterranei</name>
    <dbReference type="NCBI Taxonomy" id="523841"/>
    <lineage>
        <taxon>Archaea</taxon>
        <taxon>Methanobacteriati</taxon>
        <taxon>Methanobacteriota</taxon>
        <taxon>Stenosarchaea group</taxon>
        <taxon>Halobacteria</taxon>
        <taxon>Halobacteriales</taxon>
        <taxon>Haloferacaceae</taxon>
        <taxon>Haloferax</taxon>
    </lineage>
</organism>
<reference evidence="1 2" key="1">
    <citation type="journal article" date="2012" name="J. Bacteriol.">
        <title>Complete genome sequence of the metabolically versatile halophilic archaeon Haloferax mediterranei, a poly(3-hydroxybutyrate-co-3-hydroxyvalerate) producer.</title>
        <authorList>
            <person name="Han J."/>
            <person name="Zhang F."/>
            <person name="Hou J."/>
            <person name="Liu X."/>
            <person name="Li M."/>
            <person name="Liu H."/>
            <person name="Cai L."/>
            <person name="Zhang B."/>
            <person name="Chen Y."/>
            <person name="Zhou J."/>
            <person name="Hu S."/>
            <person name="Xiang H."/>
        </authorList>
    </citation>
    <scope>NUCLEOTIDE SEQUENCE [LARGE SCALE GENOMIC DNA]</scope>
    <source>
        <strain evidence="2">ATCC 33500 / DSM 1411 / JCM 8866 / NBRC 14739 / NCIMB 2177 / R-4</strain>
        <plasmid evidence="2">pHM100</plasmid>
    </source>
</reference>
<gene>
    <name evidence="1" type="ordered locus">HFX_4123</name>
</gene>
<evidence type="ECO:0000313" key="2">
    <source>
        <dbReference type="Proteomes" id="UP000006469"/>
    </source>
</evidence>
<name>I3R9A4_HALMT</name>
<dbReference type="Proteomes" id="UP000006469">
    <property type="component" value="Plasmid pHM100"/>
</dbReference>